<evidence type="ECO:0000256" key="4">
    <source>
        <dbReference type="ARBA" id="ARBA00012448"/>
    </source>
</evidence>
<dbReference type="AlphaFoldDB" id="A0A4R3NC25"/>
<feature type="signal peptide" evidence="7">
    <location>
        <begin position="1"/>
        <end position="19"/>
    </location>
</feature>
<reference evidence="11 12" key="1">
    <citation type="submission" date="2019-03" db="EMBL/GenBank/DDBJ databases">
        <title>Genomic Encyclopedia of Type Strains, Phase IV (KMG-IV): sequencing the most valuable type-strain genomes for metagenomic binning, comparative biology and taxonomic classification.</title>
        <authorList>
            <person name="Goeker M."/>
        </authorList>
    </citation>
    <scope>NUCLEOTIDE SEQUENCE [LARGE SCALE GENOMIC DNA]</scope>
    <source>
        <strain evidence="11 12">DSM 25894</strain>
    </source>
</reference>
<organism evidence="11 12">
    <name type="scientific">Melghiribacillus thermohalophilus</name>
    <dbReference type="NCBI Taxonomy" id="1324956"/>
    <lineage>
        <taxon>Bacteria</taxon>
        <taxon>Bacillati</taxon>
        <taxon>Bacillota</taxon>
        <taxon>Bacilli</taxon>
        <taxon>Bacillales</taxon>
        <taxon>Bacillaceae</taxon>
        <taxon>Melghiribacillus</taxon>
    </lineage>
</organism>
<evidence type="ECO:0000256" key="6">
    <source>
        <dbReference type="ARBA" id="ARBA00034000"/>
    </source>
</evidence>
<dbReference type="Gene3D" id="3.30.1390.30">
    <property type="entry name" value="Penicillin-binding protein 2a, domain 3"/>
    <property type="match status" value="1"/>
</dbReference>
<dbReference type="SUPFAM" id="SSF54427">
    <property type="entry name" value="NTF2-like"/>
    <property type="match status" value="1"/>
</dbReference>
<dbReference type="Pfam" id="PF03717">
    <property type="entry name" value="PBP_dimer"/>
    <property type="match status" value="1"/>
</dbReference>
<dbReference type="GO" id="GO:0005886">
    <property type="term" value="C:plasma membrane"/>
    <property type="evidence" value="ECO:0007669"/>
    <property type="project" value="TreeGrafter"/>
</dbReference>
<feature type="chain" id="PRO_5039269164" description="serine-type D-Ala-D-Ala carboxypeptidase" evidence="7">
    <location>
        <begin position="20"/>
        <end position="670"/>
    </location>
</feature>
<evidence type="ECO:0000256" key="5">
    <source>
        <dbReference type="ARBA" id="ARBA00023136"/>
    </source>
</evidence>
<comment type="pathway">
    <text evidence="2">Cell wall biogenesis; peptidoglycan biosynthesis.</text>
</comment>
<keyword evidence="12" id="KW-1185">Reference proteome</keyword>
<feature type="domain" description="NTF2-like N-terminal transpeptidase" evidence="10">
    <location>
        <begin position="26"/>
        <end position="151"/>
    </location>
</feature>
<evidence type="ECO:0000256" key="3">
    <source>
        <dbReference type="ARBA" id="ARBA00007171"/>
    </source>
</evidence>
<evidence type="ECO:0000256" key="2">
    <source>
        <dbReference type="ARBA" id="ARBA00004752"/>
    </source>
</evidence>
<comment type="caution">
    <text evidence="11">The sequence shown here is derived from an EMBL/GenBank/DDBJ whole genome shotgun (WGS) entry which is preliminary data.</text>
</comment>
<accession>A0A4R3NC25</accession>
<dbReference type="UniPathway" id="UPA00219"/>
<comment type="similarity">
    <text evidence="3">Belongs to the transpeptidase family.</text>
</comment>
<evidence type="ECO:0000313" key="11">
    <source>
        <dbReference type="EMBL" id="TCT24649.1"/>
    </source>
</evidence>
<dbReference type="GO" id="GO:0009252">
    <property type="term" value="P:peptidoglycan biosynthetic process"/>
    <property type="evidence" value="ECO:0007669"/>
    <property type="project" value="UniProtKB-UniPathway"/>
</dbReference>
<evidence type="ECO:0000256" key="1">
    <source>
        <dbReference type="ARBA" id="ARBA00004370"/>
    </source>
</evidence>
<evidence type="ECO:0000259" key="10">
    <source>
        <dbReference type="Pfam" id="PF05223"/>
    </source>
</evidence>
<dbReference type="InterPro" id="IPR050515">
    <property type="entry name" value="Beta-lactam/transpept"/>
</dbReference>
<dbReference type="PANTHER" id="PTHR30627">
    <property type="entry name" value="PEPTIDOGLYCAN D,D-TRANSPEPTIDASE"/>
    <property type="match status" value="1"/>
</dbReference>
<dbReference type="Pfam" id="PF05223">
    <property type="entry name" value="MecA_N"/>
    <property type="match status" value="1"/>
</dbReference>
<dbReference type="PROSITE" id="PS51257">
    <property type="entry name" value="PROKAR_LIPOPROTEIN"/>
    <property type="match status" value="1"/>
</dbReference>
<dbReference type="GO" id="GO:0071555">
    <property type="term" value="P:cell wall organization"/>
    <property type="evidence" value="ECO:0007669"/>
    <property type="project" value="TreeGrafter"/>
</dbReference>
<dbReference type="InterPro" id="IPR036138">
    <property type="entry name" value="PBP_dimer_sf"/>
</dbReference>
<dbReference type="EMBL" id="SMAN01000005">
    <property type="protein sequence ID" value="TCT24649.1"/>
    <property type="molecule type" value="Genomic_DNA"/>
</dbReference>
<evidence type="ECO:0000259" key="9">
    <source>
        <dbReference type="Pfam" id="PF03717"/>
    </source>
</evidence>
<keyword evidence="7" id="KW-0732">Signal</keyword>
<feature type="domain" description="Penicillin-binding protein transpeptidase" evidence="8">
    <location>
        <begin position="358"/>
        <end position="664"/>
    </location>
</feature>
<keyword evidence="5" id="KW-0472">Membrane</keyword>
<protein>
    <recommendedName>
        <fullName evidence="4">serine-type D-Ala-D-Ala carboxypeptidase</fullName>
        <ecNumber evidence="4">3.4.16.4</ecNumber>
    </recommendedName>
</protein>
<feature type="domain" description="Penicillin-binding protein dimerisation" evidence="9">
    <location>
        <begin position="159"/>
        <end position="323"/>
    </location>
</feature>
<dbReference type="InterPro" id="IPR032710">
    <property type="entry name" value="NTF2-like_dom_sf"/>
</dbReference>
<dbReference type="Gene3D" id="3.10.450.100">
    <property type="entry name" value="NTF2-like, domain 1"/>
    <property type="match status" value="1"/>
</dbReference>
<dbReference type="InterPro" id="IPR001460">
    <property type="entry name" value="PCN-bd_Tpept"/>
</dbReference>
<dbReference type="SUPFAM" id="SSF56519">
    <property type="entry name" value="Penicillin binding protein dimerisation domain"/>
    <property type="match status" value="1"/>
</dbReference>
<evidence type="ECO:0000313" key="12">
    <source>
        <dbReference type="Proteomes" id="UP000294650"/>
    </source>
</evidence>
<comment type="catalytic activity">
    <reaction evidence="6">
        <text>Preferential cleavage: (Ac)2-L-Lys-D-Ala-|-D-Ala. Also transpeptidation of peptidyl-alanyl moieties that are N-acyl substituents of D-alanine.</text>
        <dbReference type="EC" id="3.4.16.4"/>
    </reaction>
</comment>
<dbReference type="InterPro" id="IPR012338">
    <property type="entry name" value="Beta-lactam/transpept-like"/>
</dbReference>
<gene>
    <name evidence="11" type="ORF">EDD68_105106</name>
</gene>
<dbReference type="GO" id="GO:0046677">
    <property type="term" value="P:response to antibiotic"/>
    <property type="evidence" value="ECO:0007669"/>
    <property type="project" value="InterPro"/>
</dbReference>
<dbReference type="Pfam" id="PF00905">
    <property type="entry name" value="Transpeptidase"/>
    <property type="match status" value="1"/>
</dbReference>
<comment type="subcellular location">
    <subcellularLocation>
        <location evidence="1">Membrane</location>
    </subcellularLocation>
</comment>
<dbReference type="InterPro" id="IPR007887">
    <property type="entry name" value="MecA_N"/>
</dbReference>
<dbReference type="InterPro" id="IPR005311">
    <property type="entry name" value="PBP_dimer"/>
</dbReference>
<dbReference type="Proteomes" id="UP000294650">
    <property type="component" value="Unassembled WGS sequence"/>
</dbReference>
<sequence>MKRVITGLMVVLISAFLTACNEEETTPEDRLSEYIELWNDSQFHDMYSEYLSSSSKETYSEEDMANRYEKLYADLGIEDVNVTFEAPEEEQSYEDMEEATFPIHVEMNSLAGPISFDHEITLVKESVGEEEHNWFVNWDTTYIFKQLEDGDTVGIDMKEAPRGEIFDRNGKGLAINDTLTLIGLVPQSMEGHEQETKEKVAELLHLDVEYIDQQLNQEWVKPDVFVPIRTINPNDEDLFQELIELPGVWSQDQVGRLYPLGEAATHLVGYIGEITAEELEKNKGKGYTTGDMIGKRGLEQLFEEDLRGSPGAEIYITKENGDKVLVASKNAKKGKDIHLTIDATIQETIYEQIQGEKGTAAAIHPETGETLALVSAPSFDPNGLTSNYYAKLMEDERNPLLNRFTSLYAPGSAFKPITASIALSNGTITPDTTRDIQGETWSKGDEWGNYKIRRVTDPGHPVDLEDALVYSDNIYFAQTALELGSEAMVQGLENFGFQEDLPFAYPVAASTISNSGELNDEILLADTGYGQGELQVSMIHLATMYTPIFNHGDLVKPKLLKDVATEVWKEQIISAEQANMIHDALRNVVASPEGTARGANLPDIPLAGKTGTAEIKTSQGESGKENGIFVAYDYEKKDLLIAMLLEDVEDQGGSAAVVDHVKKIFQKLYE</sequence>
<dbReference type="GO" id="GO:0009002">
    <property type="term" value="F:serine-type D-Ala-D-Ala carboxypeptidase activity"/>
    <property type="evidence" value="ECO:0007669"/>
    <property type="project" value="UniProtKB-EC"/>
</dbReference>
<dbReference type="OrthoDB" id="9766847at2"/>
<name>A0A4R3NC25_9BACI</name>
<dbReference type="PANTHER" id="PTHR30627:SF25">
    <property type="entry name" value="PENICILLIN-BINDING PROTEIN 3"/>
    <property type="match status" value="1"/>
</dbReference>
<dbReference type="Gene3D" id="3.90.1310.10">
    <property type="entry name" value="Penicillin-binding protein 2a (Domain 2)"/>
    <property type="match status" value="1"/>
</dbReference>
<dbReference type="GO" id="GO:0071972">
    <property type="term" value="F:peptidoglycan L,D-transpeptidase activity"/>
    <property type="evidence" value="ECO:0007669"/>
    <property type="project" value="TreeGrafter"/>
</dbReference>
<dbReference type="GO" id="GO:0008658">
    <property type="term" value="F:penicillin binding"/>
    <property type="evidence" value="ECO:0007669"/>
    <property type="project" value="InterPro"/>
</dbReference>
<evidence type="ECO:0000256" key="7">
    <source>
        <dbReference type="SAM" id="SignalP"/>
    </source>
</evidence>
<dbReference type="Gene3D" id="3.40.710.10">
    <property type="entry name" value="DD-peptidase/beta-lactamase superfamily"/>
    <property type="match status" value="1"/>
</dbReference>
<dbReference type="EC" id="3.4.16.4" evidence="4"/>
<dbReference type="SUPFAM" id="SSF56601">
    <property type="entry name" value="beta-lactamase/transpeptidase-like"/>
    <property type="match status" value="1"/>
</dbReference>
<dbReference type="RefSeq" id="WP_132371372.1">
    <property type="nucleotide sequence ID" value="NZ_SMAN01000005.1"/>
</dbReference>
<proteinExistence type="inferred from homology"/>
<evidence type="ECO:0000259" key="8">
    <source>
        <dbReference type="Pfam" id="PF00905"/>
    </source>
</evidence>